<protein>
    <submittedName>
        <fullName evidence="1">Uncharacterized protein</fullName>
    </submittedName>
</protein>
<name>A0A177B1P3_9BILA</name>
<dbReference type="InterPro" id="IPR035979">
    <property type="entry name" value="RBD_domain_sf"/>
</dbReference>
<dbReference type="SUPFAM" id="SSF54928">
    <property type="entry name" value="RNA-binding domain, RBD"/>
    <property type="match status" value="1"/>
</dbReference>
<dbReference type="GO" id="GO:0003676">
    <property type="term" value="F:nucleic acid binding"/>
    <property type="evidence" value="ECO:0007669"/>
    <property type="project" value="InterPro"/>
</dbReference>
<evidence type="ECO:0000313" key="2">
    <source>
        <dbReference type="Proteomes" id="UP000078046"/>
    </source>
</evidence>
<accession>A0A177B1P3</accession>
<reference evidence="1 2" key="1">
    <citation type="submission" date="2016-04" db="EMBL/GenBank/DDBJ databases">
        <title>The genome of Intoshia linei affirms orthonectids as highly simplified spiralians.</title>
        <authorList>
            <person name="Mikhailov K.V."/>
            <person name="Slusarev G.S."/>
            <person name="Nikitin M.A."/>
            <person name="Logacheva M.D."/>
            <person name="Penin A."/>
            <person name="Aleoshin V."/>
            <person name="Panchin Y.V."/>
        </authorList>
    </citation>
    <scope>NUCLEOTIDE SEQUENCE [LARGE SCALE GENOMIC DNA]</scope>
    <source>
        <strain evidence="1">Intl2013</strain>
        <tissue evidence="1">Whole animal</tissue>
    </source>
</reference>
<comment type="caution">
    <text evidence="1">The sequence shown here is derived from an EMBL/GenBank/DDBJ whole genome shotgun (WGS) entry which is preliminary data.</text>
</comment>
<keyword evidence="2" id="KW-1185">Reference proteome</keyword>
<dbReference type="EMBL" id="LWCA01000633">
    <property type="protein sequence ID" value="OAF67553.1"/>
    <property type="molecule type" value="Genomic_DNA"/>
</dbReference>
<evidence type="ECO:0000313" key="1">
    <source>
        <dbReference type="EMBL" id="OAF67553.1"/>
    </source>
</evidence>
<dbReference type="Proteomes" id="UP000078046">
    <property type="component" value="Unassembled WGS sequence"/>
</dbReference>
<proteinExistence type="predicted"/>
<dbReference type="AlphaFoldDB" id="A0A177B1P3"/>
<organism evidence="1 2">
    <name type="scientific">Intoshia linei</name>
    <dbReference type="NCBI Taxonomy" id="1819745"/>
    <lineage>
        <taxon>Eukaryota</taxon>
        <taxon>Metazoa</taxon>
        <taxon>Spiralia</taxon>
        <taxon>Lophotrochozoa</taxon>
        <taxon>Mesozoa</taxon>
        <taxon>Orthonectida</taxon>
        <taxon>Rhopaluridae</taxon>
        <taxon>Intoshia</taxon>
    </lineage>
</organism>
<sequence>MPRIQDRGINHTDDQLFDRLKKKCKSKDLSKYGMPKKNTYPRTTTVSNMPKSNVQLISNIGLRSRNQIKYLKNCLSTTCTQFTILSDRKMSLPYGCFASKILVLSRPGQSEFAYVDFFKSIHLNKILECYNSKIIIKDIQFDKPPIQPDTSDRAVVDTKLLTNVIPVCKQNGNIENSNTIQLNGTTNRHILKEKISLNSDDSMSTSFSDILKNVNIHVQYHSTCLKVIGIPESCSMKMIKSFFDVFGNAYYSIEFYNDQTWGTIKFDDSKCLVKAYNYLVNMKMCQNIKKISETIYNHKVDVNYLLMKLYIGTPTIMLIQNLNNCNEELISIIFKPYNLIKCNVIPNDDSAFIHFKNFWSAYLAYMAKDSINEKNKINFEISFPFSKRNFKSLLNNCNAMSGVLNSMMVLNKTIIDELDILSV</sequence>
<gene>
    <name evidence="1" type="ORF">A3Q56_04702</name>
</gene>